<dbReference type="EMBL" id="CP071796">
    <property type="protein sequence ID" value="QTD46056.1"/>
    <property type="molecule type" value="Genomic_DNA"/>
</dbReference>
<name>A0A975CHS0_9BURK</name>
<sequence length="511" mass="54100">MTINPTRSATLPNRGRRSLLGLGLALPACGGGDDDSGRRERVQRAARALPRYARALLAETGVSGLALAVVQGGQTILAEGFGHRRAGSGEAVDADTVFQLASVSKSIGATVVARQIGDGRVAWDTRMQTLLPWFALENADSTARLTLGDLYAHRSGLPDHAGDKLEEVGFAARQVLERLRLLPVQALGRRYAYTNFGITAGAMGVAAAAEQDWAELSERSLYAPLGMARTSSRHADYAGRANRAAGHVRDAAGRWVPALARNADAQSPAGGVSSCVTDLARWLALLLAGGRWQGRQLVAAEPLRAAMSPQAPGGAYGYGFNIGQTPAGHRLISHSGAFMLGAGTCFMLVPALDAGVVVLTNAVPLGLAEAVCRHFIELAESGRAGTDWWAAYRTALAPLMAPTGRLLREPVPTRAAPPLPLARYAGRYANPYYGRLDVRVLAEGAGQALQLALGPAPQTYRLQPWQGDDFSFVPANESAAPGSLSLARFDLAGASVWLEFYDDEGWGRFTR</sequence>
<evidence type="ECO:0000313" key="4">
    <source>
        <dbReference type="Proteomes" id="UP000663903"/>
    </source>
</evidence>
<dbReference type="InterPro" id="IPR021860">
    <property type="entry name" value="Peptidase_S12_Pab87-rel_C"/>
</dbReference>
<dbReference type="GO" id="GO:0016787">
    <property type="term" value="F:hydrolase activity"/>
    <property type="evidence" value="ECO:0007669"/>
    <property type="project" value="UniProtKB-KW"/>
</dbReference>
<accession>A0A975CHS0</accession>
<dbReference type="RefSeq" id="WP_208009955.1">
    <property type="nucleotide sequence ID" value="NZ_CP071796.1"/>
</dbReference>
<evidence type="ECO:0000259" key="1">
    <source>
        <dbReference type="Pfam" id="PF00144"/>
    </source>
</evidence>
<feature type="domain" description="Peptidase S12 Pab87-related C-terminal" evidence="2">
    <location>
        <begin position="414"/>
        <end position="472"/>
    </location>
</feature>
<dbReference type="AlphaFoldDB" id="A0A975CHS0"/>
<dbReference type="InterPro" id="IPR050491">
    <property type="entry name" value="AmpC-like"/>
</dbReference>
<evidence type="ECO:0000259" key="2">
    <source>
        <dbReference type="Pfam" id="PF11954"/>
    </source>
</evidence>
<dbReference type="InterPro" id="IPR001466">
    <property type="entry name" value="Beta-lactam-related"/>
</dbReference>
<reference evidence="3" key="1">
    <citation type="submission" date="2021-03" db="EMBL/GenBank/DDBJ databases">
        <title>Ottowia sp. 27C isolated from the cloaca of a Giant Asian pond turtle (Heosemys grandis).</title>
        <authorList>
            <person name="Spergser J."/>
            <person name="Busse H.-J."/>
        </authorList>
    </citation>
    <scope>NUCLEOTIDE SEQUENCE</scope>
    <source>
        <strain evidence="3">27C</strain>
    </source>
</reference>
<dbReference type="Pfam" id="PF11954">
    <property type="entry name" value="DUF3471"/>
    <property type="match status" value="1"/>
</dbReference>
<proteinExistence type="predicted"/>
<organism evidence="3 4">
    <name type="scientific">Ottowia testudinis</name>
    <dbReference type="NCBI Taxonomy" id="2816950"/>
    <lineage>
        <taxon>Bacteria</taxon>
        <taxon>Pseudomonadati</taxon>
        <taxon>Pseudomonadota</taxon>
        <taxon>Betaproteobacteria</taxon>
        <taxon>Burkholderiales</taxon>
        <taxon>Comamonadaceae</taxon>
        <taxon>Ottowia</taxon>
    </lineage>
</organism>
<evidence type="ECO:0000313" key="3">
    <source>
        <dbReference type="EMBL" id="QTD46056.1"/>
    </source>
</evidence>
<dbReference type="Gene3D" id="2.40.128.600">
    <property type="match status" value="1"/>
</dbReference>
<keyword evidence="4" id="KW-1185">Reference proteome</keyword>
<dbReference type="InterPro" id="IPR012338">
    <property type="entry name" value="Beta-lactam/transpept-like"/>
</dbReference>
<gene>
    <name evidence="3" type="ORF">J1M35_03865</name>
</gene>
<dbReference type="KEGG" id="otd:J1M35_03865"/>
<keyword evidence="3" id="KW-0378">Hydrolase</keyword>
<protein>
    <submittedName>
        <fullName evidence="3">Serine hydrolase</fullName>
    </submittedName>
</protein>
<dbReference type="SUPFAM" id="SSF56601">
    <property type="entry name" value="beta-lactamase/transpeptidase-like"/>
    <property type="match status" value="1"/>
</dbReference>
<dbReference type="PANTHER" id="PTHR46825:SF15">
    <property type="entry name" value="BETA-LACTAMASE-RELATED DOMAIN-CONTAINING PROTEIN"/>
    <property type="match status" value="1"/>
</dbReference>
<dbReference type="Proteomes" id="UP000663903">
    <property type="component" value="Chromosome"/>
</dbReference>
<dbReference type="PANTHER" id="PTHR46825">
    <property type="entry name" value="D-ALANYL-D-ALANINE-CARBOXYPEPTIDASE/ENDOPEPTIDASE AMPH"/>
    <property type="match status" value="1"/>
</dbReference>
<feature type="domain" description="Beta-lactamase-related" evidence="1">
    <location>
        <begin position="51"/>
        <end position="376"/>
    </location>
</feature>
<dbReference type="Pfam" id="PF00144">
    <property type="entry name" value="Beta-lactamase"/>
    <property type="match status" value="1"/>
</dbReference>
<dbReference type="Gene3D" id="3.40.710.10">
    <property type="entry name" value="DD-peptidase/beta-lactamase superfamily"/>
    <property type="match status" value="1"/>
</dbReference>